<dbReference type="PANTHER" id="PTHR28283">
    <property type="entry name" value="3',5'-CYCLIC-NUCLEOTIDE PHOSPHODIESTERASE 1"/>
    <property type="match status" value="1"/>
</dbReference>
<dbReference type="GO" id="GO:0006198">
    <property type="term" value="P:cAMP catabolic process"/>
    <property type="evidence" value="ECO:0007669"/>
    <property type="project" value="UniProtKB-UniRule"/>
</dbReference>
<dbReference type="Gene3D" id="3.60.15.10">
    <property type="entry name" value="Ribonuclease Z/Hydroxyacylglutathione hydrolase-like"/>
    <property type="match status" value="1"/>
</dbReference>
<dbReference type="KEGG" id="blep:AL038_03810"/>
<dbReference type="AlphaFoldDB" id="A0A2N9YJ10"/>
<dbReference type="Proteomes" id="UP000234271">
    <property type="component" value="Chromosome"/>
</dbReference>
<dbReference type="RefSeq" id="WP_066246181.1">
    <property type="nucleotide sequence ID" value="NZ_CP012373.2"/>
</dbReference>
<dbReference type="InterPro" id="IPR036866">
    <property type="entry name" value="RibonucZ/Hydroxyglut_hydro"/>
</dbReference>
<dbReference type="GO" id="GO:0004115">
    <property type="term" value="F:3',5'-cyclic-AMP phosphodiesterase activity"/>
    <property type="evidence" value="ECO:0007669"/>
    <property type="project" value="UniProtKB-UniRule"/>
</dbReference>
<keyword evidence="3" id="KW-1185">Reference proteome</keyword>
<dbReference type="GO" id="GO:1902660">
    <property type="term" value="P:negative regulation of glucose mediated signaling pathway"/>
    <property type="evidence" value="ECO:0007669"/>
    <property type="project" value="TreeGrafter"/>
</dbReference>
<dbReference type="InterPro" id="IPR000396">
    <property type="entry name" value="Pdiesterase2"/>
</dbReference>
<dbReference type="CDD" id="cd07735">
    <property type="entry name" value="class_II_PDE_MBL-fold"/>
    <property type="match status" value="1"/>
</dbReference>
<dbReference type="SUPFAM" id="SSF56281">
    <property type="entry name" value="Metallo-hydrolase/oxidoreductase"/>
    <property type="match status" value="1"/>
</dbReference>
<dbReference type="GO" id="GO:0047555">
    <property type="term" value="F:3',5'-cyclic-GMP phosphodiesterase activity"/>
    <property type="evidence" value="ECO:0007669"/>
    <property type="project" value="TreeGrafter"/>
</dbReference>
<gene>
    <name evidence="2" type="ORF">BLE401_02210</name>
</gene>
<dbReference type="EMBL" id="CP018889">
    <property type="protein sequence ID" value="AUI70497.1"/>
    <property type="molecule type" value="Genomic_DNA"/>
</dbReference>
<evidence type="ECO:0000256" key="1">
    <source>
        <dbReference type="PIRNR" id="PIRNR000962"/>
    </source>
</evidence>
<evidence type="ECO:0000313" key="3">
    <source>
        <dbReference type="Proteomes" id="UP000234271"/>
    </source>
</evidence>
<keyword evidence="1" id="KW-0114">cAMP</keyword>
<protein>
    <submittedName>
        <fullName evidence="2">3',5'-cyclic-nucleotide phosphodiesterase</fullName>
    </submittedName>
</protein>
<dbReference type="PIRSF" id="PIRSF000962">
    <property type="entry name" value="Cyc_nuc_PDEase"/>
    <property type="match status" value="1"/>
</dbReference>
<proteinExistence type="inferred from homology"/>
<dbReference type="Pfam" id="PF02112">
    <property type="entry name" value="PDEase_II"/>
    <property type="match status" value="1"/>
</dbReference>
<accession>A0A2N9YJ10</accession>
<comment type="similarity">
    <text evidence="1">Belongs to the cyclic nucleotide phosphodiesterase class-II family.</text>
</comment>
<dbReference type="PANTHER" id="PTHR28283:SF1">
    <property type="entry name" value="3',5'-CYCLIC-NUCLEOTIDE PHOSPHODIESTERASE 1"/>
    <property type="match status" value="1"/>
</dbReference>
<dbReference type="OrthoDB" id="9803916at2"/>
<evidence type="ECO:0000313" key="2">
    <source>
        <dbReference type="EMBL" id="AUI70497.1"/>
    </source>
</evidence>
<dbReference type="PRINTS" id="PR00388">
    <property type="entry name" value="PDIESTERASE2"/>
</dbReference>
<reference evidence="3" key="1">
    <citation type="submission" date="2016-12" db="EMBL/GenBank/DDBJ databases">
        <title>Complete Genome Sequence of Beggiatoa leptomitiformis D-401.</title>
        <authorList>
            <person name="Fomenkov A."/>
            <person name="Vincze T."/>
            <person name="Grabovich M."/>
            <person name="Anton B.P."/>
            <person name="Dubinina G."/>
            <person name="Orlova M."/>
            <person name="Belousova E."/>
            <person name="Roberts R.J."/>
        </authorList>
    </citation>
    <scope>NUCLEOTIDE SEQUENCE [LARGE SCALE GENOMIC DNA]</scope>
    <source>
        <strain evidence="3">D-401</strain>
    </source>
</reference>
<name>A0A2N9YJ10_9GAMM</name>
<organism evidence="2 3">
    <name type="scientific">Beggiatoa leptomitoformis</name>
    <dbReference type="NCBI Taxonomy" id="288004"/>
    <lineage>
        <taxon>Bacteria</taxon>
        <taxon>Pseudomonadati</taxon>
        <taxon>Pseudomonadota</taxon>
        <taxon>Gammaproteobacteria</taxon>
        <taxon>Thiotrichales</taxon>
        <taxon>Thiotrichaceae</taxon>
        <taxon>Beggiatoa</taxon>
    </lineage>
</organism>
<sequence length="322" mass="35184">MSGHANPQETSQPHWVTIPLGVAGGLEEGNLSAYLLAPQDSTDFICLDAGTVYSGLLVAQQAGSFAKIAPENNQNVVGDVLRSHIKAYLISHAHLDHVAGLVINATDDISKPIMGLPAVLADIQNHLFNWRIFPNFGDVGVQPLLKKYHYIDLPTQEAVTIPQTGMHVTAFPLSHGNNYASTAFLIESGGFYALYLGDTGADSVENTTTLQQLWIKIAPLIKSQQLKGLFIESAYSNERPSKQLYGHLTPQLVIDTLTNLAQQVDSEHTENALREITVIITHIKPVLEAQVNIRETIRAQLSAANHLGIRFILAEQGQKIEF</sequence>
<keyword evidence="1" id="KW-0378">Hydrolase</keyword>